<evidence type="ECO:0000313" key="1">
    <source>
        <dbReference type="EMBL" id="OGG02684.1"/>
    </source>
</evidence>
<dbReference type="InterPro" id="IPR053842">
    <property type="entry name" value="NikA-like"/>
</dbReference>
<comment type="caution">
    <text evidence="1">The sequence shown here is derived from an EMBL/GenBank/DDBJ whole genome shotgun (WGS) entry which is preliminary data.</text>
</comment>
<organism evidence="1 2">
    <name type="scientific">Candidatus Gottesmanbacteria bacterium RBG_16_37_8</name>
    <dbReference type="NCBI Taxonomy" id="1798371"/>
    <lineage>
        <taxon>Bacteria</taxon>
        <taxon>Candidatus Gottesmaniibacteriota</taxon>
    </lineage>
</organism>
<dbReference type="STRING" id="1798371.A2W14_05135"/>
<evidence type="ECO:0000313" key="2">
    <source>
        <dbReference type="Proteomes" id="UP000176665"/>
    </source>
</evidence>
<name>A0A1F5YRG9_9BACT</name>
<dbReference type="Proteomes" id="UP000176665">
    <property type="component" value="Unassembled WGS sequence"/>
</dbReference>
<reference evidence="1 2" key="1">
    <citation type="journal article" date="2016" name="Nat. Commun.">
        <title>Thousands of microbial genomes shed light on interconnected biogeochemical processes in an aquifer system.</title>
        <authorList>
            <person name="Anantharaman K."/>
            <person name="Brown C.T."/>
            <person name="Hug L.A."/>
            <person name="Sharon I."/>
            <person name="Castelle C.J."/>
            <person name="Probst A.J."/>
            <person name="Thomas B.C."/>
            <person name="Singh A."/>
            <person name="Wilkins M.J."/>
            <person name="Karaoz U."/>
            <person name="Brodie E.L."/>
            <person name="Williams K.H."/>
            <person name="Hubbard S.S."/>
            <person name="Banfield J.F."/>
        </authorList>
    </citation>
    <scope>NUCLEOTIDE SEQUENCE [LARGE SCALE GENOMIC DNA]</scope>
</reference>
<protein>
    <submittedName>
        <fullName evidence="1">Uncharacterized protein</fullName>
    </submittedName>
</protein>
<sequence length="99" mass="11915">MSFEIDNTIVLLYYDTNMNWITTNIRFPEEEYLELKMEALRHRKSVAQLIRERVFEKKVSKEKNTEKLMRELDKVASENAKVLKGKSLSKLLIEMRYEQ</sequence>
<gene>
    <name evidence="1" type="ORF">A2W14_05135</name>
</gene>
<dbReference type="EMBL" id="MFJA01000058">
    <property type="protein sequence ID" value="OGG02684.1"/>
    <property type="molecule type" value="Genomic_DNA"/>
</dbReference>
<dbReference type="Pfam" id="PF21983">
    <property type="entry name" value="NikA-like"/>
    <property type="match status" value="1"/>
</dbReference>
<accession>A0A1F5YRG9</accession>
<dbReference type="AlphaFoldDB" id="A0A1F5YRG9"/>
<proteinExistence type="predicted"/>